<comment type="caution">
    <text evidence="1">The sequence shown here is derived from an EMBL/GenBank/DDBJ whole genome shotgun (WGS) entry which is preliminary data.</text>
</comment>
<reference evidence="1" key="1">
    <citation type="submission" date="2019-08" db="EMBL/GenBank/DDBJ databases">
        <authorList>
            <person name="Kucharzyk K."/>
            <person name="Murdoch R.W."/>
            <person name="Higgins S."/>
            <person name="Loffler F."/>
        </authorList>
    </citation>
    <scope>NUCLEOTIDE SEQUENCE</scope>
</reference>
<organism evidence="1">
    <name type="scientific">bioreactor metagenome</name>
    <dbReference type="NCBI Taxonomy" id="1076179"/>
    <lineage>
        <taxon>unclassified sequences</taxon>
        <taxon>metagenomes</taxon>
        <taxon>ecological metagenomes</taxon>
    </lineage>
</organism>
<proteinExistence type="predicted"/>
<dbReference type="EMBL" id="VSSQ01012542">
    <property type="protein sequence ID" value="MPM49480.1"/>
    <property type="molecule type" value="Genomic_DNA"/>
</dbReference>
<name>A0A645A8I4_9ZZZZ</name>
<dbReference type="AlphaFoldDB" id="A0A645A8I4"/>
<protein>
    <submittedName>
        <fullName evidence="1">Uncharacterized protein</fullName>
    </submittedName>
</protein>
<evidence type="ECO:0000313" key="1">
    <source>
        <dbReference type="EMBL" id="MPM49480.1"/>
    </source>
</evidence>
<accession>A0A645A8I4</accession>
<gene>
    <name evidence="1" type="ORF">SDC9_96210</name>
</gene>
<dbReference type="AntiFam" id="ANF00072">
    <property type="entry name" value="Shadow ORF (opposite TypA)"/>
</dbReference>
<sequence>MTRSIHDIDACPSIDDRRIFRENGNSPLPFEIVGVHNALDVLFAPAQYARIAQHLIDQRCLAVVNVRNDGDISNVHLSTFFLIRKQVIIQPLMGARQEVLRSVCAFLRAVYKNSEISRKNTCKPFFHFDF</sequence>